<dbReference type="Proteomes" id="UP000008827">
    <property type="component" value="Chromosome 13"/>
</dbReference>
<reference evidence="1" key="3">
    <citation type="submission" date="2018-07" db="EMBL/GenBank/DDBJ databases">
        <title>WGS assembly of Glycine max.</title>
        <authorList>
            <person name="Schmutz J."/>
            <person name="Cannon S."/>
            <person name="Schlueter J."/>
            <person name="Ma J."/>
            <person name="Mitros T."/>
            <person name="Nelson W."/>
            <person name="Hyten D."/>
            <person name="Song Q."/>
            <person name="Thelen J."/>
            <person name="Cheng J."/>
            <person name="Xu D."/>
            <person name="Hellsten U."/>
            <person name="May G."/>
            <person name="Yu Y."/>
            <person name="Sakurai T."/>
            <person name="Umezawa T."/>
            <person name="Bhattacharyya M."/>
            <person name="Sandhu D."/>
            <person name="Valliyodan B."/>
            <person name="Lindquist E."/>
            <person name="Peto M."/>
            <person name="Grant D."/>
            <person name="Shu S."/>
            <person name="Goodstein D."/>
            <person name="Barry K."/>
            <person name="Futrell-Griggs M."/>
            <person name="Abernathy B."/>
            <person name="Du J."/>
            <person name="Tian Z."/>
            <person name="Zhu L."/>
            <person name="Gill N."/>
            <person name="Joshi T."/>
            <person name="Libault M."/>
            <person name="Sethuraman A."/>
            <person name="Zhang X."/>
            <person name="Shinozaki K."/>
            <person name="Nguyen H."/>
            <person name="Wing R."/>
            <person name="Cregan P."/>
            <person name="Specht J."/>
            <person name="Grimwood J."/>
            <person name="Rokhsar D."/>
            <person name="Stacey G."/>
            <person name="Shoemaker R."/>
            <person name="Jackson S."/>
        </authorList>
    </citation>
    <scope>NUCLEOTIDE SEQUENCE</scope>
    <source>
        <tissue evidence="1">Callus</tissue>
    </source>
</reference>
<dbReference type="PaxDb" id="3847-GLYMA13G28495.1"/>
<proteinExistence type="predicted"/>
<dbReference type="InParanoid" id="K7M109"/>
<organism evidence="1">
    <name type="scientific">Glycine max</name>
    <name type="common">Soybean</name>
    <name type="synonym">Glycine hispida</name>
    <dbReference type="NCBI Taxonomy" id="3847"/>
    <lineage>
        <taxon>Eukaryota</taxon>
        <taxon>Viridiplantae</taxon>
        <taxon>Streptophyta</taxon>
        <taxon>Embryophyta</taxon>
        <taxon>Tracheophyta</taxon>
        <taxon>Spermatophyta</taxon>
        <taxon>Magnoliopsida</taxon>
        <taxon>eudicotyledons</taxon>
        <taxon>Gunneridae</taxon>
        <taxon>Pentapetalae</taxon>
        <taxon>rosids</taxon>
        <taxon>fabids</taxon>
        <taxon>Fabales</taxon>
        <taxon>Fabaceae</taxon>
        <taxon>Papilionoideae</taxon>
        <taxon>50 kb inversion clade</taxon>
        <taxon>NPAAA clade</taxon>
        <taxon>indigoferoid/millettioid clade</taxon>
        <taxon>Phaseoleae</taxon>
        <taxon>Glycine</taxon>
        <taxon>Glycine subgen. Soja</taxon>
    </lineage>
</organism>
<reference evidence="2" key="2">
    <citation type="submission" date="2018-02" db="UniProtKB">
        <authorList>
            <consortium name="EnsemblPlants"/>
        </authorList>
    </citation>
    <scope>IDENTIFICATION</scope>
    <source>
        <strain evidence="2">Williams 82</strain>
    </source>
</reference>
<dbReference type="HOGENOM" id="CLU_2350838_0_0_1"/>
<evidence type="ECO:0000313" key="1">
    <source>
        <dbReference type="EMBL" id="KRH20996.1"/>
    </source>
</evidence>
<sequence length="97" mass="11698">MPYYFHQFWVLELLWASTMRISSLLLGGFRFLMLITQYESPHKGNNFIVSTDMMTCHDVYHEPCVCQSIPLPCSIFFFLRNKYHEVYMQESKRSRIF</sequence>
<dbReference type="EMBL" id="CM000846">
    <property type="protein sequence ID" value="KRH20996.1"/>
    <property type="molecule type" value="Genomic_DNA"/>
</dbReference>
<gene>
    <name evidence="1" type="ORF">GLYMA_13G213700</name>
</gene>
<dbReference type="Gramene" id="KRH20996">
    <property type="protein sequence ID" value="KRH20996"/>
    <property type="gene ID" value="GLYMA_13G213700"/>
</dbReference>
<protein>
    <submittedName>
        <fullName evidence="1 2">Uncharacterized protein</fullName>
    </submittedName>
</protein>
<keyword evidence="3" id="KW-1185">Reference proteome</keyword>
<reference evidence="1 2" key="1">
    <citation type="journal article" date="2010" name="Nature">
        <title>Genome sequence of the palaeopolyploid soybean.</title>
        <authorList>
            <person name="Schmutz J."/>
            <person name="Cannon S.B."/>
            <person name="Schlueter J."/>
            <person name="Ma J."/>
            <person name="Mitros T."/>
            <person name="Nelson W."/>
            <person name="Hyten D.L."/>
            <person name="Song Q."/>
            <person name="Thelen J.J."/>
            <person name="Cheng J."/>
            <person name="Xu D."/>
            <person name="Hellsten U."/>
            <person name="May G.D."/>
            <person name="Yu Y."/>
            <person name="Sakurai T."/>
            <person name="Umezawa T."/>
            <person name="Bhattacharyya M.K."/>
            <person name="Sandhu D."/>
            <person name="Valliyodan B."/>
            <person name="Lindquist E."/>
            <person name="Peto M."/>
            <person name="Grant D."/>
            <person name="Shu S."/>
            <person name="Goodstein D."/>
            <person name="Barry K."/>
            <person name="Futrell-Griggs M."/>
            <person name="Abernathy B."/>
            <person name="Du J."/>
            <person name="Tian Z."/>
            <person name="Zhu L."/>
            <person name="Gill N."/>
            <person name="Joshi T."/>
            <person name="Libault M."/>
            <person name="Sethuraman A."/>
            <person name="Zhang X.-C."/>
            <person name="Shinozaki K."/>
            <person name="Nguyen H.T."/>
            <person name="Wing R.A."/>
            <person name="Cregan P."/>
            <person name="Specht J."/>
            <person name="Grimwood J."/>
            <person name="Rokhsar D."/>
            <person name="Stacey G."/>
            <person name="Shoemaker R.C."/>
            <person name="Jackson S.A."/>
        </authorList>
    </citation>
    <scope>NUCLEOTIDE SEQUENCE</scope>
    <source>
        <strain evidence="2">cv. Williams 82</strain>
        <tissue evidence="1">Callus</tissue>
    </source>
</reference>
<evidence type="ECO:0000313" key="2">
    <source>
        <dbReference type="EnsemblPlants" id="KRH20996"/>
    </source>
</evidence>
<name>K7M109_SOYBN</name>
<accession>K7M109</accession>
<evidence type="ECO:0000313" key="3">
    <source>
        <dbReference type="Proteomes" id="UP000008827"/>
    </source>
</evidence>
<dbReference type="AlphaFoldDB" id="K7M109"/>
<dbReference type="EnsemblPlants" id="KRH20996">
    <property type="protein sequence ID" value="KRH20996"/>
    <property type="gene ID" value="GLYMA_13G213700"/>
</dbReference>